<feature type="transmembrane region" description="Helical" evidence="1">
    <location>
        <begin position="121"/>
        <end position="144"/>
    </location>
</feature>
<organism evidence="2 3">
    <name type="scientific">Chironomus riparius</name>
    <dbReference type="NCBI Taxonomy" id="315576"/>
    <lineage>
        <taxon>Eukaryota</taxon>
        <taxon>Metazoa</taxon>
        <taxon>Ecdysozoa</taxon>
        <taxon>Arthropoda</taxon>
        <taxon>Hexapoda</taxon>
        <taxon>Insecta</taxon>
        <taxon>Pterygota</taxon>
        <taxon>Neoptera</taxon>
        <taxon>Endopterygota</taxon>
        <taxon>Diptera</taxon>
        <taxon>Nematocera</taxon>
        <taxon>Chironomoidea</taxon>
        <taxon>Chironomidae</taxon>
        <taxon>Chironominae</taxon>
        <taxon>Chironomus</taxon>
    </lineage>
</organism>
<dbReference type="AlphaFoldDB" id="A0A9N9WNK4"/>
<dbReference type="OrthoDB" id="10067585at2759"/>
<accession>A0A9N9WNK4</accession>
<sequence length="176" mass="20116">MLSRCVVVIAYIGLSLSTIAVLTAIVSIYNLDQYITTTYTPKSEEAFLYYKTAGLIFLTAFATVNFLNLASCISLIVGTLQKKKNCLLPYLVLTSLYIILYLGLGSWFFMKTENDALRNGIVTIVVFAINVYCLIIVTSLYRLLKLREENYPQFLRESNRQQYQTPHYETTYVKIP</sequence>
<keyword evidence="3" id="KW-1185">Reference proteome</keyword>
<dbReference type="PANTHER" id="PTHR36694:SF11">
    <property type="entry name" value="LP21121P-RELATED"/>
    <property type="match status" value="1"/>
</dbReference>
<keyword evidence="1" id="KW-0812">Transmembrane</keyword>
<reference evidence="2" key="2">
    <citation type="submission" date="2022-10" db="EMBL/GenBank/DDBJ databases">
        <authorList>
            <consortium name="ENA_rothamsted_submissions"/>
            <consortium name="culmorum"/>
            <person name="King R."/>
        </authorList>
    </citation>
    <scope>NUCLEOTIDE SEQUENCE</scope>
</reference>
<dbReference type="Proteomes" id="UP001153620">
    <property type="component" value="Chromosome 1"/>
</dbReference>
<feature type="transmembrane region" description="Helical" evidence="1">
    <location>
        <begin position="7"/>
        <end position="29"/>
    </location>
</feature>
<keyword evidence="1" id="KW-1133">Transmembrane helix</keyword>
<dbReference type="InterPro" id="IPR031720">
    <property type="entry name" value="DUF4728"/>
</dbReference>
<gene>
    <name evidence="2" type="ORF">CHIRRI_LOCUS2648</name>
</gene>
<evidence type="ECO:0000313" key="2">
    <source>
        <dbReference type="EMBL" id="CAG9799687.1"/>
    </source>
</evidence>
<dbReference type="EMBL" id="OU895877">
    <property type="protein sequence ID" value="CAG9799687.1"/>
    <property type="molecule type" value="Genomic_DNA"/>
</dbReference>
<reference evidence="2" key="1">
    <citation type="submission" date="2022-01" db="EMBL/GenBank/DDBJ databases">
        <authorList>
            <person name="King R."/>
        </authorList>
    </citation>
    <scope>NUCLEOTIDE SEQUENCE</scope>
</reference>
<dbReference type="PANTHER" id="PTHR36694">
    <property type="entry name" value="PASIFLORA 1, ISOFORM A-RELATED"/>
    <property type="match status" value="1"/>
</dbReference>
<proteinExistence type="predicted"/>
<name>A0A9N9WNK4_9DIPT</name>
<keyword evidence="1" id="KW-0472">Membrane</keyword>
<feature type="transmembrane region" description="Helical" evidence="1">
    <location>
        <begin position="49"/>
        <end position="76"/>
    </location>
</feature>
<evidence type="ECO:0000256" key="1">
    <source>
        <dbReference type="SAM" id="Phobius"/>
    </source>
</evidence>
<feature type="transmembrane region" description="Helical" evidence="1">
    <location>
        <begin position="88"/>
        <end position="109"/>
    </location>
</feature>
<evidence type="ECO:0000313" key="3">
    <source>
        <dbReference type="Proteomes" id="UP001153620"/>
    </source>
</evidence>
<dbReference type="Pfam" id="PF15860">
    <property type="entry name" value="DUF4728"/>
    <property type="match status" value="1"/>
</dbReference>
<protein>
    <submittedName>
        <fullName evidence="2">Uncharacterized protein</fullName>
    </submittedName>
</protein>